<keyword evidence="2" id="KW-1133">Transmembrane helix</keyword>
<evidence type="ECO:0000256" key="1">
    <source>
        <dbReference type="SAM" id="MobiDB-lite"/>
    </source>
</evidence>
<feature type="domain" description="DUF6594" evidence="3">
    <location>
        <begin position="148"/>
        <end position="381"/>
    </location>
</feature>
<accession>A0A8H4RHH0</accession>
<evidence type="ECO:0000313" key="4">
    <source>
        <dbReference type="EMBL" id="KAF4630199.1"/>
    </source>
</evidence>
<dbReference type="Pfam" id="PF20237">
    <property type="entry name" value="DUF6594"/>
    <property type="match status" value="1"/>
</dbReference>
<organism evidence="4 5">
    <name type="scientific">Cudoniella acicularis</name>
    <dbReference type="NCBI Taxonomy" id="354080"/>
    <lineage>
        <taxon>Eukaryota</taxon>
        <taxon>Fungi</taxon>
        <taxon>Dikarya</taxon>
        <taxon>Ascomycota</taxon>
        <taxon>Pezizomycotina</taxon>
        <taxon>Leotiomycetes</taxon>
        <taxon>Helotiales</taxon>
        <taxon>Tricladiaceae</taxon>
        <taxon>Cudoniella</taxon>
    </lineage>
</organism>
<dbReference type="Proteomes" id="UP000566819">
    <property type="component" value="Unassembled WGS sequence"/>
</dbReference>
<gene>
    <name evidence="4" type="ORF">G7Y89_g7943</name>
</gene>
<evidence type="ECO:0000313" key="5">
    <source>
        <dbReference type="Proteomes" id="UP000566819"/>
    </source>
</evidence>
<protein>
    <recommendedName>
        <fullName evidence="3">DUF6594 domain-containing protein</fullName>
    </recommendedName>
</protein>
<feature type="region of interest" description="Disordered" evidence="1">
    <location>
        <begin position="53"/>
        <end position="96"/>
    </location>
</feature>
<feature type="transmembrane region" description="Helical" evidence="2">
    <location>
        <begin position="342"/>
        <end position="364"/>
    </location>
</feature>
<dbReference type="InterPro" id="IPR046529">
    <property type="entry name" value="DUF6594"/>
</dbReference>
<dbReference type="OrthoDB" id="3533814at2759"/>
<comment type="caution">
    <text evidence="4">The sequence shown here is derived from an EMBL/GenBank/DDBJ whole genome shotgun (WGS) entry which is preliminary data.</text>
</comment>
<keyword evidence="2" id="KW-0812">Transmembrane</keyword>
<keyword evidence="2" id="KW-0472">Membrane</keyword>
<evidence type="ECO:0000256" key="2">
    <source>
        <dbReference type="SAM" id="Phobius"/>
    </source>
</evidence>
<feature type="compositionally biased region" description="Low complexity" evidence="1">
    <location>
        <begin position="70"/>
        <end position="94"/>
    </location>
</feature>
<dbReference type="AlphaFoldDB" id="A0A8H4RHH0"/>
<evidence type="ECO:0000259" key="3">
    <source>
        <dbReference type="Pfam" id="PF20237"/>
    </source>
</evidence>
<dbReference type="PANTHER" id="PTHR34502:SF5">
    <property type="entry name" value="DUF6594 DOMAIN-CONTAINING PROTEIN"/>
    <property type="match status" value="1"/>
</dbReference>
<sequence length="433" mass="50037">MMESTPERPKSAPACGPFLSLELESRPDGAYAHSFRSDPGAFVVEIEMDSGFRNRPNRQRRGLAEEELHSTSSNATLTASLSEEQEQEQVPVEEGSARETVRRLLAKLAPPSFSFASRNNKQESIEEGSGYDNIKYEHLEKDFVAGIPRLAKLLDSNDSFCIFRKFGPEAQQILIRKQMEIAQVSKKLHELDVSDDANTDLKYRLASVELHDEYDKVRKDLTTEMEEKLNAYYSLRSKYEDIRALAPVPLRDHRSVQNWIAYNHPMMEGEHDLFLLHEDLVAAKRSGVASVRHENKIEEMIHYCIAARPKSRLVNFFRDKNREAKTSNQFIHYLSTERKTTVARTIFVIVAVVLTLVPVFLMFLENLRKEVMASIVAVFVLCYFGGNHRQRDERKQRILQLWWSGDFGLIERRGRQDVVIWQRFYFLVCGDRS</sequence>
<proteinExistence type="predicted"/>
<feature type="transmembrane region" description="Helical" evidence="2">
    <location>
        <begin position="370"/>
        <end position="386"/>
    </location>
</feature>
<reference evidence="4 5" key="1">
    <citation type="submission" date="2020-03" db="EMBL/GenBank/DDBJ databases">
        <title>Draft Genome Sequence of Cudoniella acicularis.</title>
        <authorList>
            <person name="Buettner E."/>
            <person name="Kellner H."/>
        </authorList>
    </citation>
    <scope>NUCLEOTIDE SEQUENCE [LARGE SCALE GENOMIC DNA]</scope>
    <source>
        <strain evidence="4 5">DSM 108380</strain>
    </source>
</reference>
<name>A0A8H4RHH0_9HELO</name>
<dbReference type="PANTHER" id="PTHR34502">
    <property type="entry name" value="DUF6594 DOMAIN-CONTAINING PROTEIN-RELATED"/>
    <property type="match status" value="1"/>
</dbReference>
<keyword evidence="5" id="KW-1185">Reference proteome</keyword>
<dbReference type="EMBL" id="JAAMPI010000577">
    <property type="protein sequence ID" value="KAF4630199.1"/>
    <property type="molecule type" value="Genomic_DNA"/>
</dbReference>